<dbReference type="EMBL" id="FNEM01000001">
    <property type="protein sequence ID" value="SDI35960.1"/>
    <property type="molecule type" value="Genomic_DNA"/>
</dbReference>
<dbReference type="GO" id="GO:0016491">
    <property type="term" value="F:oxidoreductase activity"/>
    <property type="evidence" value="ECO:0007669"/>
    <property type="project" value="InterPro"/>
</dbReference>
<name>A0A1G8JZH4_9GAMM</name>
<dbReference type="InterPro" id="IPR013766">
    <property type="entry name" value="Thioredoxin_domain"/>
</dbReference>
<dbReference type="PANTHER" id="PTHR35891">
    <property type="entry name" value="THIOL:DISULFIDE INTERCHANGE PROTEIN DSBA"/>
    <property type="match status" value="1"/>
</dbReference>
<feature type="domain" description="Thioredoxin" evidence="10">
    <location>
        <begin position="11"/>
        <end position="200"/>
    </location>
</feature>
<accession>A0A1G8JZH4</accession>
<evidence type="ECO:0000256" key="5">
    <source>
        <dbReference type="ARBA" id="ARBA00023157"/>
    </source>
</evidence>
<evidence type="ECO:0000256" key="9">
    <source>
        <dbReference type="SAM" id="SignalP"/>
    </source>
</evidence>
<dbReference type="PANTHER" id="PTHR35891:SF2">
    <property type="entry name" value="THIOL:DISULFIDE INTERCHANGE PROTEIN DSBA"/>
    <property type="match status" value="1"/>
</dbReference>
<feature type="signal peptide" evidence="9">
    <location>
        <begin position="1"/>
        <end position="19"/>
    </location>
</feature>
<feature type="disulfide bond" description="Redox-active" evidence="8">
    <location>
        <begin position="50"/>
        <end position="53"/>
    </location>
</feature>
<comment type="subcellular location">
    <subcellularLocation>
        <location evidence="1 7">Periplasm</location>
    </subcellularLocation>
</comment>
<dbReference type="SUPFAM" id="SSF52833">
    <property type="entry name" value="Thioredoxin-like"/>
    <property type="match status" value="1"/>
</dbReference>
<dbReference type="RefSeq" id="WP_090360459.1">
    <property type="nucleotide sequence ID" value="NZ_FNEM01000001.1"/>
</dbReference>
<proteinExistence type="inferred from homology"/>
<dbReference type="AlphaFoldDB" id="A0A1G8JZH4"/>
<keyword evidence="3 9" id="KW-0732">Signal</keyword>
<protein>
    <recommendedName>
        <fullName evidence="7">Thiol:disulfide interchange protein</fullName>
    </recommendedName>
</protein>
<dbReference type="InterPro" id="IPR036249">
    <property type="entry name" value="Thioredoxin-like_sf"/>
</dbReference>
<feature type="chain" id="PRO_5011569151" description="Thiol:disulfide interchange protein" evidence="9">
    <location>
        <begin position="20"/>
        <end position="203"/>
    </location>
</feature>
<keyword evidence="12" id="KW-1185">Reference proteome</keyword>
<sequence length="203" mass="22566">MKKLFAIAFTLMLAPLALAAQFEEGTHYKVVSQAPVQGQPRVTEFFSFYCPHCYTFEKVHLPNLKKSLDSGIKLEQKHVDFIGGPMGIEMTKALAVMQTMKVGEQVKKPLFAAIHDNGVKFSTGSDVKQLFVDQGVDGEKYDKAINSFMVNSKVKSWKKEQVSSGIRGVPAIIVNGKYQVEMGALESTEQLSELINYLAKKQD</sequence>
<evidence type="ECO:0000259" key="10">
    <source>
        <dbReference type="PROSITE" id="PS51352"/>
    </source>
</evidence>
<dbReference type="InterPro" id="IPR023205">
    <property type="entry name" value="DsbA/DsbL"/>
</dbReference>
<dbReference type="InterPro" id="IPR001853">
    <property type="entry name" value="DSBA-like_thioredoxin_dom"/>
</dbReference>
<comment type="similarity">
    <text evidence="2">Belongs to the thioredoxin family. DsbA subfamily.</text>
</comment>
<evidence type="ECO:0000256" key="4">
    <source>
        <dbReference type="ARBA" id="ARBA00022764"/>
    </source>
</evidence>
<evidence type="ECO:0000256" key="8">
    <source>
        <dbReference type="PIRSR" id="PIRSR001488-1"/>
    </source>
</evidence>
<evidence type="ECO:0000256" key="2">
    <source>
        <dbReference type="ARBA" id="ARBA00005791"/>
    </source>
</evidence>
<evidence type="ECO:0000256" key="7">
    <source>
        <dbReference type="PIRNR" id="PIRNR001488"/>
    </source>
</evidence>
<dbReference type="CDD" id="cd03019">
    <property type="entry name" value="DsbA_DsbA"/>
    <property type="match status" value="1"/>
</dbReference>
<reference evidence="12" key="1">
    <citation type="submission" date="2016-10" db="EMBL/GenBank/DDBJ databases">
        <authorList>
            <person name="Varghese N."/>
            <person name="Submissions S."/>
        </authorList>
    </citation>
    <scope>NUCLEOTIDE SEQUENCE [LARGE SCALE GENOMIC DNA]</scope>
    <source>
        <strain evidence="12">DSM 23317</strain>
    </source>
</reference>
<evidence type="ECO:0000256" key="6">
    <source>
        <dbReference type="ARBA" id="ARBA00023284"/>
    </source>
</evidence>
<dbReference type="PIRSF" id="PIRSF001488">
    <property type="entry name" value="Tdi_protein"/>
    <property type="match status" value="1"/>
</dbReference>
<keyword evidence="4 7" id="KW-0574">Periplasm</keyword>
<dbReference type="OrthoDB" id="9784896at2"/>
<dbReference type="Proteomes" id="UP000199527">
    <property type="component" value="Unassembled WGS sequence"/>
</dbReference>
<dbReference type="GO" id="GO:0042597">
    <property type="term" value="C:periplasmic space"/>
    <property type="evidence" value="ECO:0007669"/>
    <property type="project" value="UniProtKB-SubCell"/>
</dbReference>
<keyword evidence="6" id="KW-0676">Redox-active center</keyword>
<evidence type="ECO:0000313" key="12">
    <source>
        <dbReference type="Proteomes" id="UP000199527"/>
    </source>
</evidence>
<keyword evidence="5 7" id="KW-1015">Disulfide bond</keyword>
<dbReference type="InterPro" id="IPR050824">
    <property type="entry name" value="Thiol_disulfide_DsbA"/>
</dbReference>
<evidence type="ECO:0000256" key="3">
    <source>
        <dbReference type="ARBA" id="ARBA00022729"/>
    </source>
</evidence>
<organism evidence="11 12">
    <name type="scientific">Ferrimonas sediminum</name>
    <dbReference type="NCBI Taxonomy" id="718193"/>
    <lineage>
        <taxon>Bacteria</taxon>
        <taxon>Pseudomonadati</taxon>
        <taxon>Pseudomonadota</taxon>
        <taxon>Gammaproteobacteria</taxon>
        <taxon>Alteromonadales</taxon>
        <taxon>Ferrimonadaceae</taxon>
        <taxon>Ferrimonas</taxon>
    </lineage>
</organism>
<evidence type="ECO:0000256" key="1">
    <source>
        <dbReference type="ARBA" id="ARBA00004418"/>
    </source>
</evidence>
<dbReference type="Gene3D" id="3.40.30.10">
    <property type="entry name" value="Glutaredoxin"/>
    <property type="match status" value="1"/>
</dbReference>
<dbReference type="PROSITE" id="PS51352">
    <property type="entry name" value="THIOREDOXIN_2"/>
    <property type="match status" value="1"/>
</dbReference>
<dbReference type="Pfam" id="PF01323">
    <property type="entry name" value="DSBA"/>
    <property type="match status" value="1"/>
</dbReference>
<gene>
    <name evidence="11" type="ORF">SAMN04488540_101189</name>
</gene>
<evidence type="ECO:0000313" key="11">
    <source>
        <dbReference type="EMBL" id="SDI35960.1"/>
    </source>
</evidence>